<proteinExistence type="predicted"/>
<name>A0AAP0JA58_9MAGN</name>
<dbReference type="Proteomes" id="UP001417504">
    <property type="component" value="Unassembled WGS sequence"/>
</dbReference>
<evidence type="ECO:0000313" key="2">
    <source>
        <dbReference type="Proteomes" id="UP001417504"/>
    </source>
</evidence>
<reference evidence="1 2" key="1">
    <citation type="submission" date="2024-01" db="EMBL/GenBank/DDBJ databases">
        <title>Genome assemblies of Stephania.</title>
        <authorList>
            <person name="Yang L."/>
        </authorList>
    </citation>
    <scope>NUCLEOTIDE SEQUENCE [LARGE SCALE GENOMIC DNA]</scope>
    <source>
        <strain evidence="1">QJT</strain>
        <tissue evidence="1">Leaf</tissue>
    </source>
</reference>
<keyword evidence="2" id="KW-1185">Reference proteome</keyword>
<comment type="caution">
    <text evidence="1">The sequence shown here is derived from an EMBL/GenBank/DDBJ whole genome shotgun (WGS) entry which is preliminary data.</text>
</comment>
<gene>
    <name evidence="1" type="ORF">Sjap_009638</name>
</gene>
<sequence length="50" mass="5682">MEFWKLRNSNRAGNRWPTRYGAMASALGEPEKGIRKGIHIALTLVQRNGQ</sequence>
<dbReference type="EMBL" id="JBBNAE010000004">
    <property type="protein sequence ID" value="KAK9129151.1"/>
    <property type="molecule type" value="Genomic_DNA"/>
</dbReference>
<organism evidence="1 2">
    <name type="scientific">Stephania japonica</name>
    <dbReference type="NCBI Taxonomy" id="461633"/>
    <lineage>
        <taxon>Eukaryota</taxon>
        <taxon>Viridiplantae</taxon>
        <taxon>Streptophyta</taxon>
        <taxon>Embryophyta</taxon>
        <taxon>Tracheophyta</taxon>
        <taxon>Spermatophyta</taxon>
        <taxon>Magnoliopsida</taxon>
        <taxon>Ranunculales</taxon>
        <taxon>Menispermaceae</taxon>
        <taxon>Menispermoideae</taxon>
        <taxon>Cissampelideae</taxon>
        <taxon>Stephania</taxon>
    </lineage>
</organism>
<dbReference type="AlphaFoldDB" id="A0AAP0JA58"/>
<protein>
    <submittedName>
        <fullName evidence="1">Uncharacterized protein</fullName>
    </submittedName>
</protein>
<evidence type="ECO:0000313" key="1">
    <source>
        <dbReference type="EMBL" id="KAK9129151.1"/>
    </source>
</evidence>
<accession>A0AAP0JA58</accession>